<feature type="non-terminal residue" evidence="9">
    <location>
        <position position="538"/>
    </location>
</feature>
<evidence type="ECO:0000259" key="8">
    <source>
        <dbReference type="PROSITE" id="PS50039"/>
    </source>
</evidence>
<organism evidence="10">
    <name type="scientific">Schizophyllum commune (strain H4-8 / FGSC 9210)</name>
    <name type="common">Split gill fungus</name>
    <dbReference type="NCBI Taxonomy" id="578458"/>
    <lineage>
        <taxon>Eukaryota</taxon>
        <taxon>Fungi</taxon>
        <taxon>Dikarya</taxon>
        <taxon>Basidiomycota</taxon>
        <taxon>Agaricomycotina</taxon>
        <taxon>Agaricomycetes</taxon>
        <taxon>Agaricomycetidae</taxon>
        <taxon>Agaricales</taxon>
        <taxon>Schizophyllaceae</taxon>
        <taxon>Schizophyllum</taxon>
    </lineage>
</organism>
<dbReference type="Proteomes" id="UP000007431">
    <property type="component" value="Unassembled WGS sequence"/>
</dbReference>
<dbReference type="InterPro" id="IPR036390">
    <property type="entry name" value="WH_DNA-bd_sf"/>
</dbReference>
<dbReference type="VEuPathDB" id="FungiDB:SCHCODRAFT_02529565"/>
<feature type="compositionally biased region" description="Polar residues" evidence="7">
    <location>
        <begin position="41"/>
        <end position="56"/>
    </location>
</feature>
<feature type="DNA-binding region" description="Fork-head" evidence="6">
    <location>
        <begin position="182"/>
        <end position="289"/>
    </location>
</feature>
<dbReference type="AlphaFoldDB" id="D8PQB1"/>
<dbReference type="STRING" id="578458.D8PQB1"/>
<dbReference type="HOGENOM" id="CLU_506373_0_0_1"/>
<dbReference type="Pfam" id="PF00250">
    <property type="entry name" value="Forkhead"/>
    <property type="match status" value="2"/>
</dbReference>
<dbReference type="PANTHER" id="PTHR45881:SF7">
    <property type="entry name" value="CHECKPOINT SUPPRESSOR 1-LIKE, ISOFORM A-RELATED"/>
    <property type="match status" value="1"/>
</dbReference>
<gene>
    <name evidence="9" type="ORF">SCHCODRAFT_104000</name>
</gene>
<feature type="region of interest" description="Disordered" evidence="7">
    <location>
        <begin position="278"/>
        <end position="416"/>
    </location>
</feature>
<keyword evidence="5 6" id="KW-0539">Nucleus</keyword>
<sequence length="538" mass="57097">MESEPLDLSASERAQTTPQPSPPSEQPATATSAPAPEPVQDPSQPQQTGSQVQESADASMAQLPSAPSQPLQSLSPVPAMSAPPPSGPSGPPPHLGPPSGVPQQMPPPPLPQLFGPPGAPGPTHFTQMPYPMPQALPQTANPSPPVAPITTTRYREGAGPVDHQPHPDCPDTLACLPDTDGRPQHTLPVILRCAILGSPQKRLTIRGIYAAMEEKYVYFQTAGQTWKVSTPHHIWRVQAINRTQQSVRHHLSLNRLFERVPRAPNDPGFGSYWTVNLAAPPGTKRPRKRGKPGAAKAKGKSTETDMDTEMGGSADGTAKNGDSADADGDGDGDAIGEKDEEHPGDPDFESEEDTRKDAKEDAADDKKTNGGPARRTRTRTRQSARQPYPNGTKAAAAVSAPPAPSTTEGGEPVDGTVVDRLQIELAALRRQSAETITRLSEQLTQAQADATRTRDALNSTQAALEEESRKRKDAERVVEGLRRAGLLQGFQPVNAPLNLGPVPPPHSLPHMPGGPMPMPPMSGPPMSGPPPQGPPRFQ</sequence>
<evidence type="ECO:0000313" key="10">
    <source>
        <dbReference type="Proteomes" id="UP000007431"/>
    </source>
</evidence>
<feature type="compositionally biased region" description="Basic and acidic residues" evidence="7">
    <location>
        <begin position="335"/>
        <end position="345"/>
    </location>
</feature>
<keyword evidence="3 6" id="KW-0238">DNA-binding</keyword>
<reference evidence="9 10" key="1">
    <citation type="journal article" date="2010" name="Nat. Biotechnol.">
        <title>Genome sequence of the model mushroom Schizophyllum commune.</title>
        <authorList>
            <person name="Ohm R.A."/>
            <person name="de Jong J.F."/>
            <person name="Lugones L.G."/>
            <person name="Aerts A."/>
            <person name="Kothe E."/>
            <person name="Stajich J.E."/>
            <person name="de Vries R.P."/>
            <person name="Record E."/>
            <person name="Levasseur A."/>
            <person name="Baker S.E."/>
            <person name="Bartholomew K.A."/>
            <person name="Coutinho P.M."/>
            <person name="Erdmann S."/>
            <person name="Fowler T.J."/>
            <person name="Gathman A.C."/>
            <person name="Lombard V."/>
            <person name="Henrissat B."/>
            <person name="Knabe N."/>
            <person name="Kuees U."/>
            <person name="Lilly W.W."/>
            <person name="Lindquist E."/>
            <person name="Lucas S."/>
            <person name="Magnuson J.K."/>
            <person name="Piumi F."/>
            <person name="Raudaskoski M."/>
            <person name="Salamov A."/>
            <person name="Schmutz J."/>
            <person name="Schwarze F.W.M.R."/>
            <person name="vanKuyk P.A."/>
            <person name="Horton J.S."/>
            <person name="Grigoriev I.V."/>
            <person name="Woesten H.A.B."/>
        </authorList>
    </citation>
    <scope>NUCLEOTIDE SEQUENCE [LARGE SCALE GENOMIC DNA]</scope>
    <source>
        <strain evidence="10">H4-8 / FGSC 9210</strain>
    </source>
</reference>
<proteinExistence type="predicted"/>
<evidence type="ECO:0000256" key="6">
    <source>
        <dbReference type="PROSITE-ProRule" id="PRU00089"/>
    </source>
</evidence>
<feature type="compositionally biased region" description="Acidic residues" evidence="7">
    <location>
        <begin position="324"/>
        <end position="334"/>
    </location>
</feature>
<feature type="compositionally biased region" description="Basic and acidic residues" evidence="7">
    <location>
        <begin position="466"/>
        <end position="476"/>
    </location>
</feature>
<feature type="region of interest" description="Disordered" evidence="7">
    <location>
        <begin position="445"/>
        <end position="476"/>
    </location>
</feature>
<dbReference type="InterPro" id="IPR001766">
    <property type="entry name" value="Fork_head_dom"/>
</dbReference>
<dbReference type="eggNOG" id="KOG2294">
    <property type="taxonomic scope" value="Eukaryota"/>
</dbReference>
<feature type="domain" description="Fork-head" evidence="8">
    <location>
        <begin position="182"/>
        <end position="289"/>
    </location>
</feature>
<dbReference type="GO" id="GO:0005634">
    <property type="term" value="C:nucleus"/>
    <property type="evidence" value="ECO:0007669"/>
    <property type="project" value="UniProtKB-SubCell"/>
</dbReference>
<dbReference type="SUPFAM" id="SSF46785">
    <property type="entry name" value="Winged helix' DNA-binding domain"/>
    <property type="match status" value="1"/>
</dbReference>
<dbReference type="OMA" id="NQDCEEM"/>
<dbReference type="Gene3D" id="1.10.10.10">
    <property type="entry name" value="Winged helix-like DNA-binding domain superfamily/Winged helix DNA-binding domain"/>
    <property type="match status" value="1"/>
</dbReference>
<evidence type="ECO:0000313" key="9">
    <source>
        <dbReference type="EMBL" id="EFJ02406.1"/>
    </source>
</evidence>
<protein>
    <recommendedName>
        <fullName evidence="8">Fork-head domain-containing protein</fullName>
    </recommendedName>
</protein>
<dbReference type="SMART" id="SM00339">
    <property type="entry name" value="FH"/>
    <property type="match status" value="1"/>
</dbReference>
<feature type="region of interest" description="Disordered" evidence="7">
    <location>
        <begin position="1"/>
        <end position="143"/>
    </location>
</feature>
<evidence type="ECO:0000256" key="1">
    <source>
        <dbReference type="ARBA" id="ARBA00004123"/>
    </source>
</evidence>
<feature type="compositionally biased region" description="Pro residues" evidence="7">
    <location>
        <begin position="501"/>
        <end position="538"/>
    </location>
</feature>
<evidence type="ECO:0000256" key="4">
    <source>
        <dbReference type="ARBA" id="ARBA00023163"/>
    </source>
</evidence>
<keyword evidence="10" id="KW-1185">Reference proteome</keyword>
<evidence type="ECO:0000256" key="2">
    <source>
        <dbReference type="ARBA" id="ARBA00023015"/>
    </source>
</evidence>
<feature type="compositionally biased region" description="Low complexity" evidence="7">
    <location>
        <begin position="61"/>
        <end position="80"/>
    </location>
</feature>
<keyword evidence="4" id="KW-0804">Transcription</keyword>
<dbReference type="PANTHER" id="PTHR45881">
    <property type="entry name" value="CHECKPOINT SUPPRESSOR 1-LIKE, ISOFORM A-RELATED"/>
    <property type="match status" value="1"/>
</dbReference>
<dbReference type="InParanoid" id="D8PQB1"/>
<feature type="compositionally biased region" description="Basic and acidic residues" evidence="7">
    <location>
        <begin position="353"/>
        <end position="368"/>
    </location>
</feature>
<evidence type="ECO:0000256" key="3">
    <source>
        <dbReference type="ARBA" id="ARBA00023125"/>
    </source>
</evidence>
<dbReference type="EMBL" id="GL377302">
    <property type="protein sequence ID" value="EFJ02406.1"/>
    <property type="molecule type" value="Genomic_DNA"/>
</dbReference>
<name>D8PQB1_SCHCM</name>
<dbReference type="PROSITE" id="PS50039">
    <property type="entry name" value="FORK_HEAD_3"/>
    <property type="match status" value="1"/>
</dbReference>
<dbReference type="GO" id="GO:0000981">
    <property type="term" value="F:DNA-binding transcription factor activity, RNA polymerase II-specific"/>
    <property type="evidence" value="ECO:0007669"/>
    <property type="project" value="TreeGrafter"/>
</dbReference>
<feature type="region of interest" description="Disordered" evidence="7">
    <location>
        <begin position="491"/>
        <end position="538"/>
    </location>
</feature>
<feature type="compositionally biased region" description="Pro residues" evidence="7">
    <location>
        <begin position="81"/>
        <end position="111"/>
    </location>
</feature>
<dbReference type="GO" id="GO:0000978">
    <property type="term" value="F:RNA polymerase II cis-regulatory region sequence-specific DNA binding"/>
    <property type="evidence" value="ECO:0007669"/>
    <property type="project" value="TreeGrafter"/>
</dbReference>
<accession>D8PQB1</accession>
<dbReference type="CDD" id="cd00059">
    <property type="entry name" value="FH_FOX"/>
    <property type="match status" value="1"/>
</dbReference>
<feature type="compositionally biased region" description="Polar residues" evidence="7">
    <location>
        <begin position="445"/>
        <end position="462"/>
    </location>
</feature>
<keyword evidence="2" id="KW-0805">Transcription regulation</keyword>
<evidence type="ECO:0000256" key="7">
    <source>
        <dbReference type="SAM" id="MobiDB-lite"/>
    </source>
</evidence>
<dbReference type="InterPro" id="IPR036388">
    <property type="entry name" value="WH-like_DNA-bd_sf"/>
</dbReference>
<evidence type="ECO:0000256" key="5">
    <source>
        <dbReference type="ARBA" id="ARBA00023242"/>
    </source>
</evidence>
<comment type="subcellular location">
    <subcellularLocation>
        <location evidence="1 6">Nucleus</location>
    </subcellularLocation>
</comment>